<reference evidence="8 9" key="1">
    <citation type="submission" date="2019-08" db="EMBL/GenBank/DDBJ databases">
        <title>Draft genome sequencing and comparative genomics of hatchery-associated Vibrios.</title>
        <authorList>
            <person name="Kehlet-Delgado H."/>
            <person name="Mueller R.S."/>
        </authorList>
    </citation>
    <scope>NUCLEOTIDE SEQUENCE [LARGE SCALE GENOMIC DNA]</scope>
    <source>
        <strain evidence="8 9">00-78-3</strain>
    </source>
</reference>
<evidence type="ECO:0000256" key="2">
    <source>
        <dbReference type="ARBA" id="ARBA00022475"/>
    </source>
</evidence>
<dbReference type="InterPro" id="IPR018076">
    <property type="entry name" value="T2SS_GspF_dom"/>
</dbReference>
<feature type="domain" description="Type II secretion system protein GspF" evidence="7">
    <location>
        <begin position="179"/>
        <end position="307"/>
    </location>
</feature>
<dbReference type="Proteomes" id="UP000572072">
    <property type="component" value="Unassembled WGS sequence"/>
</dbReference>
<proteinExistence type="predicted"/>
<comment type="subcellular location">
    <subcellularLocation>
        <location evidence="1">Cell membrane</location>
        <topology evidence="1">Multi-pass membrane protein</topology>
    </subcellularLocation>
</comment>
<feature type="transmembrane region" description="Helical" evidence="6">
    <location>
        <begin position="295"/>
        <end position="315"/>
    </location>
</feature>
<accession>A0A7Y3Z6D1</accession>
<dbReference type="InterPro" id="IPR042094">
    <property type="entry name" value="T2SS_GspF_sf"/>
</dbReference>
<evidence type="ECO:0000256" key="3">
    <source>
        <dbReference type="ARBA" id="ARBA00022692"/>
    </source>
</evidence>
<keyword evidence="2" id="KW-1003">Cell membrane</keyword>
<evidence type="ECO:0000256" key="4">
    <source>
        <dbReference type="ARBA" id="ARBA00022989"/>
    </source>
</evidence>
<dbReference type="GO" id="GO:0005886">
    <property type="term" value="C:plasma membrane"/>
    <property type="evidence" value="ECO:0007669"/>
    <property type="project" value="UniProtKB-SubCell"/>
</dbReference>
<gene>
    <name evidence="8" type="ORF">F0262_03750</name>
</gene>
<keyword evidence="4 6" id="KW-1133">Transmembrane helix</keyword>
<feature type="transmembrane region" description="Helical" evidence="6">
    <location>
        <begin position="22"/>
        <end position="46"/>
    </location>
</feature>
<dbReference type="PANTHER" id="PTHR35007:SF2">
    <property type="entry name" value="PILUS ASSEMBLE PROTEIN"/>
    <property type="match status" value="1"/>
</dbReference>
<comment type="caution">
    <text evidence="8">The sequence shown here is derived from an EMBL/GenBank/DDBJ whole genome shotgun (WGS) entry which is preliminary data.</text>
</comment>
<dbReference type="Pfam" id="PF00482">
    <property type="entry name" value="T2SSF"/>
    <property type="match status" value="1"/>
</dbReference>
<evidence type="ECO:0000259" key="7">
    <source>
        <dbReference type="Pfam" id="PF00482"/>
    </source>
</evidence>
<dbReference type="AlphaFoldDB" id="A0A7Y3Z6D1"/>
<organism evidence="8 9">
    <name type="scientific">Vibrio rotiferianus</name>
    <dbReference type="NCBI Taxonomy" id="190895"/>
    <lineage>
        <taxon>Bacteria</taxon>
        <taxon>Pseudomonadati</taxon>
        <taxon>Pseudomonadota</taxon>
        <taxon>Gammaproteobacteria</taxon>
        <taxon>Vibrionales</taxon>
        <taxon>Vibrionaceae</taxon>
        <taxon>Vibrio</taxon>
    </lineage>
</organism>
<evidence type="ECO:0000256" key="1">
    <source>
        <dbReference type="ARBA" id="ARBA00004651"/>
    </source>
</evidence>
<dbReference type="PANTHER" id="PTHR35007">
    <property type="entry name" value="INTEGRAL MEMBRANE PROTEIN-RELATED"/>
    <property type="match status" value="1"/>
</dbReference>
<protein>
    <submittedName>
        <fullName evidence="8">Type II secretion system F family protein</fullName>
    </submittedName>
</protein>
<name>A0A7Y3Z6D1_9VIBR</name>
<feature type="transmembrane region" description="Helical" evidence="6">
    <location>
        <begin position="139"/>
        <end position="160"/>
    </location>
</feature>
<evidence type="ECO:0000313" key="8">
    <source>
        <dbReference type="EMBL" id="NOH47168.1"/>
    </source>
</evidence>
<dbReference type="RefSeq" id="WP_171357093.1">
    <property type="nucleotide sequence ID" value="NZ_VTYN01000003.1"/>
</dbReference>
<sequence length="325" mass="35760">MEYMNLTYWQNMILNFDTNAQYLFYGLVLLTTMAFTFTVGFIVFGFRSPLDKRVRDINTSGNAGKDTTAAKFAHTLDSLSPYISQGSEKEKETYIQKLMHAGFHNKSALSVFYALKGLSALLGLLIAFGIYYFDIGGSTFRNLLVITVVFIGVFLPNILLEQMKKARQRKVRNGVPDALDLLVVCTESGLGFNAALNRVTRELYVSHPELADELDTVCTKIQAGVTMPDALAQLVSRTGLVELSGLVSVLTHAAKIGGSLGETLRSYTDDFRDKRQQAAEEIAAKIPTKMLFPMLLFIWPCFFIVALGPGILIVLDALSAPGASL</sequence>
<evidence type="ECO:0000256" key="6">
    <source>
        <dbReference type="SAM" id="Phobius"/>
    </source>
</evidence>
<dbReference type="EMBL" id="VTYN01000003">
    <property type="protein sequence ID" value="NOH47168.1"/>
    <property type="molecule type" value="Genomic_DNA"/>
</dbReference>
<keyword evidence="3 6" id="KW-0812">Transmembrane</keyword>
<dbReference type="Gene3D" id="1.20.81.30">
    <property type="entry name" value="Type II secretion system (T2SS), domain F"/>
    <property type="match status" value="1"/>
</dbReference>
<evidence type="ECO:0000256" key="5">
    <source>
        <dbReference type="ARBA" id="ARBA00023136"/>
    </source>
</evidence>
<feature type="transmembrane region" description="Helical" evidence="6">
    <location>
        <begin position="113"/>
        <end position="133"/>
    </location>
</feature>
<keyword evidence="5 6" id="KW-0472">Membrane</keyword>
<evidence type="ECO:0000313" key="9">
    <source>
        <dbReference type="Proteomes" id="UP000572072"/>
    </source>
</evidence>